<comment type="caution">
    <text evidence="1">The sequence shown here is derived from an EMBL/GenBank/DDBJ whole genome shotgun (WGS) entry which is preliminary data.</text>
</comment>
<sequence>MLSNSSTRYPPPCTTTMDRRDCCCTFCNAPNSFARVSLHSNAAPPNLTTNGNVLIVLPFLSLKEVIRFH</sequence>
<evidence type="ECO:0000313" key="2">
    <source>
        <dbReference type="Proteomes" id="UP000031666"/>
    </source>
</evidence>
<reference evidence="1 2" key="1">
    <citation type="submission" date="2015-01" db="EMBL/GenBank/DDBJ databases">
        <title>Vibrio sp. C94 JCM 19241 whole genome shotgun sequence.</title>
        <authorList>
            <person name="Sawabe T."/>
            <person name="Meirelles P."/>
            <person name="Feng G."/>
            <person name="Sayaka M."/>
            <person name="Hattori M."/>
            <person name="Ohkuma M."/>
        </authorList>
    </citation>
    <scope>NUCLEOTIDE SEQUENCE [LARGE SCALE GENOMIC DNA]</scope>
    <source>
        <strain evidence="2">JCM 19241</strain>
    </source>
</reference>
<dbReference type="EMBL" id="BBSC01000008">
    <property type="protein sequence ID" value="GAM77222.1"/>
    <property type="molecule type" value="Genomic_DNA"/>
</dbReference>
<dbReference type="AlphaFoldDB" id="A0A0B8QJH6"/>
<gene>
    <name evidence="1" type="ORF">JCM19241_1692</name>
</gene>
<reference evidence="1 2" key="2">
    <citation type="submission" date="2015-01" db="EMBL/GenBank/DDBJ databases">
        <authorList>
            <consortium name="NBRP consortium"/>
            <person name="Sawabe T."/>
            <person name="Meirelles P."/>
            <person name="Feng G."/>
            <person name="Sayaka M."/>
            <person name="Hattori M."/>
            <person name="Ohkuma M."/>
        </authorList>
    </citation>
    <scope>NUCLEOTIDE SEQUENCE [LARGE SCALE GENOMIC DNA]</scope>
    <source>
        <strain evidence="2">JCM 19241</strain>
    </source>
</reference>
<proteinExistence type="predicted"/>
<organism evidence="1 2">
    <name type="scientific">Vibrio ishigakensis</name>
    <dbReference type="NCBI Taxonomy" id="1481914"/>
    <lineage>
        <taxon>Bacteria</taxon>
        <taxon>Pseudomonadati</taxon>
        <taxon>Pseudomonadota</taxon>
        <taxon>Gammaproteobacteria</taxon>
        <taxon>Vibrionales</taxon>
        <taxon>Vibrionaceae</taxon>
        <taxon>Vibrio</taxon>
    </lineage>
</organism>
<dbReference type="STRING" id="1481914.JCM19241_1692"/>
<protein>
    <submittedName>
        <fullName evidence="1">Uncharacterized protein</fullName>
    </submittedName>
</protein>
<name>A0A0B8QJH6_9VIBR</name>
<dbReference type="Proteomes" id="UP000031666">
    <property type="component" value="Unassembled WGS sequence"/>
</dbReference>
<evidence type="ECO:0000313" key="1">
    <source>
        <dbReference type="EMBL" id="GAM77222.1"/>
    </source>
</evidence>
<accession>A0A0B8QJH6</accession>